<dbReference type="Pfam" id="PF00775">
    <property type="entry name" value="Dioxygenase_C"/>
    <property type="match status" value="1"/>
</dbReference>
<dbReference type="GO" id="GO:0004100">
    <property type="term" value="F:chitin synthase activity"/>
    <property type="evidence" value="ECO:0007669"/>
    <property type="project" value="UniProtKB-EC"/>
</dbReference>
<evidence type="ECO:0000259" key="7">
    <source>
        <dbReference type="PROSITE" id="PS00083"/>
    </source>
</evidence>
<protein>
    <submittedName>
        <fullName evidence="8">Chitin synthase B (EC)</fullName>
        <ecNumber evidence="8">2.4.1.16</ecNumber>
    </submittedName>
</protein>
<feature type="domain" description="Intradiol ring-cleavage dioxygenases" evidence="7">
    <location>
        <begin position="186"/>
        <end position="214"/>
    </location>
</feature>
<dbReference type="InterPro" id="IPR015889">
    <property type="entry name" value="Intradiol_dOase_core"/>
</dbReference>
<comment type="similarity">
    <text evidence="2">Belongs to the intradiol ring-cleavage dioxygenase family.</text>
</comment>
<dbReference type="SUPFAM" id="SSF49482">
    <property type="entry name" value="Aromatic compound dioxygenase"/>
    <property type="match status" value="1"/>
</dbReference>
<dbReference type="PANTHER" id="PTHR33711:SF7">
    <property type="entry name" value="INTRADIOL RING-CLEAVAGE DIOXYGENASES DOMAIN-CONTAINING PROTEIN-RELATED"/>
    <property type="match status" value="1"/>
</dbReference>
<dbReference type="GO" id="GO:0018576">
    <property type="term" value="F:catechol 1,2-dioxygenase activity"/>
    <property type="evidence" value="ECO:0007669"/>
    <property type="project" value="InterPro"/>
</dbReference>
<dbReference type="GO" id="GO:0009712">
    <property type="term" value="P:catechol-containing compound metabolic process"/>
    <property type="evidence" value="ECO:0007669"/>
    <property type="project" value="InterPro"/>
</dbReference>
<dbReference type="Pfam" id="PF04444">
    <property type="entry name" value="Dioxygenase_N"/>
    <property type="match status" value="1"/>
</dbReference>
<keyword evidence="8" id="KW-0328">Glycosyltransferase</keyword>
<gene>
    <name evidence="8" type="primary">Q4W9P7</name>
</gene>
<sequence>MASEQQMKNPLLVGRAIRAQLEHEVPKDLPLERDFREDTDYTITDHVQLLHKTLSKDPRTLELVTALVSHLHAFARETQLTHAEWTKAVKFLTRVGRESTEYKNEFVLLSDCLGFSALVDEINHPKPPVRILAASFIFGSNVTNTIPSQGCTDGCEPGPFYTDDAPTVPSGSSLAKANTQGESMYFIGTVKNVKGEGLKSATVDVWQADGDGVYDIQYPGREEPNDRGKIVANPDGTFTYRGILPTAYPIPSDGPTGDLLKVLGRHPHRASHIHFTVKAPGYDDLTSALYPSHSPFLGTDPVFATKKSLICQLTEELDPKRWAEMGFKEGEVQGGRVWVWQYNFVLPTVGEVEELKKARAQKTKL</sequence>
<evidence type="ECO:0000256" key="3">
    <source>
        <dbReference type="ARBA" id="ARBA00022723"/>
    </source>
</evidence>
<evidence type="ECO:0000256" key="2">
    <source>
        <dbReference type="ARBA" id="ARBA00007825"/>
    </source>
</evidence>
<dbReference type="EC" id="2.4.1.16" evidence="8"/>
<evidence type="ECO:0000256" key="4">
    <source>
        <dbReference type="ARBA" id="ARBA00022964"/>
    </source>
</evidence>
<reference evidence="8" key="1">
    <citation type="submission" date="2019-10" db="EMBL/GenBank/DDBJ databases">
        <authorList>
            <person name="Nor Muhammad N."/>
        </authorList>
    </citation>
    <scope>NUCLEOTIDE SEQUENCE</scope>
</reference>
<keyword evidence="4" id="KW-0223">Dioxygenase</keyword>
<dbReference type="AlphaFoldDB" id="A0A5K1JZG6"/>
<keyword evidence="5" id="KW-0560">Oxidoreductase</keyword>
<dbReference type="InterPro" id="IPR050770">
    <property type="entry name" value="Intradiol_RC_Dioxygenase"/>
</dbReference>
<evidence type="ECO:0000256" key="1">
    <source>
        <dbReference type="ARBA" id="ARBA00001965"/>
    </source>
</evidence>
<dbReference type="PANTHER" id="PTHR33711">
    <property type="entry name" value="DIOXYGENASE, PUTATIVE (AFU_ORTHOLOGUE AFUA_2G02910)-RELATED"/>
    <property type="match status" value="1"/>
</dbReference>
<evidence type="ECO:0000256" key="5">
    <source>
        <dbReference type="ARBA" id="ARBA00023002"/>
    </source>
</evidence>
<keyword evidence="8" id="KW-0808">Transferase</keyword>
<accession>A0A5K1JZG6</accession>
<dbReference type="Gene3D" id="2.60.130.10">
    <property type="entry name" value="Aromatic compound dioxygenase"/>
    <property type="match status" value="1"/>
</dbReference>
<proteinExistence type="inferred from homology"/>
<dbReference type="InterPro" id="IPR007535">
    <property type="entry name" value="Catechol_dOase_N"/>
</dbReference>
<dbReference type="GO" id="GO:0008199">
    <property type="term" value="F:ferric iron binding"/>
    <property type="evidence" value="ECO:0007669"/>
    <property type="project" value="InterPro"/>
</dbReference>
<keyword evidence="6" id="KW-0408">Iron</keyword>
<organism evidence="8">
    <name type="scientific">Ganoderma boninense</name>
    <dbReference type="NCBI Taxonomy" id="34458"/>
    <lineage>
        <taxon>Eukaryota</taxon>
        <taxon>Fungi</taxon>
        <taxon>Dikarya</taxon>
        <taxon>Basidiomycota</taxon>
        <taxon>Agaricomycotina</taxon>
        <taxon>Agaricomycetes</taxon>
        <taxon>Polyporales</taxon>
        <taxon>Polyporaceae</taxon>
        <taxon>Ganoderma</taxon>
    </lineage>
</organism>
<evidence type="ECO:0000256" key="6">
    <source>
        <dbReference type="ARBA" id="ARBA00023004"/>
    </source>
</evidence>
<evidence type="ECO:0000313" key="8">
    <source>
        <dbReference type="EMBL" id="VWO98321.1"/>
    </source>
</evidence>
<comment type="cofactor">
    <cofactor evidence="1">
        <name>Fe(3+)</name>
        <dbReference type="ChEBI" id="CHEBI:29034"/>
    </cofactor>
</comment>
<dbReference type="EMBL" id="LR726873">
    <property type="protein sequence ID" value="VWO98321.1"/>
    <property type="molecule type" value="Genomic_DNA"/>
</dbReference>
<dbReference type="InterPro" id="IPR000627">
    <property type="entry name" value="Intradiol_dOase_C"/>
</dbReference>
<name>A0A5K1JZG6_9APHY</name>
<dbReference type="PROSITE" id="PS00083">
    <property type="entry name" value="INTRADIOL_DIOXYGENAS"/>
    <property type="match status" value="1"/>
</dbReference>
<keyword evidence="3" id="KW-0479">Metal-binding</keyword>